<organism evidence="1 2">
    <name type="scientific">Pseudocercospora eumusae</name>
    <dbReference type="NCBI Taxonomy" id="321146"/>
    <lineage>
        <taxon>Eukaryota</taxon>
        <taxon>Fungi</taxon>
        <taxon>Dikarya</taxon>
        <taxon>Ascomycota</taxon>
        <taxon>Pezizomycotina</taxon>
        <taxon>Dothideomycetes</taxon>
        <taxon>Dothideomycetidae</taxon>
        <taxon>Mycosphaerellales</taxon>
        <taxon>Mycosphaerellaceae</taxon>
        <taxon>Pseudocercospora</taxon>
    </lineage>
</organism>
<sequence length="84" mass="9216">MEETPAAEALEKYARALVLAPIGSSPLKIGVTSKLRALRRPSMSIEVTNATCKSDRQEAQIGIVTVPEDENVCQSYLTILTRRK</sequence>
<dbReference type="Proteomes" id="UP000070133">
    <property type="component" value="Unassembled WGS sequence"/>
</dbReference>
<evidence type="ECO:0000313" key="2">
    <source>
        <dbReference type="Proteomes" id="UP000070133"/>
    </source>
</evidence>
<gene>
    <name evidence="1" type="ORF">AC578_2810</name>
</gene>
<dbReference type="EMBL" id="LFZN01000051">
    <property type="protein sequence ID" value="KXT01676.1"/>
    <property type="molecule type" value="Genomic_DNA"/>
</dbReference>
<reference evidence="1 2" key="1">
    <citation type="submission" date="2015-07" db="EMBL/GenBank/DDBJ databases">
        <title>Comparative genomics of the Sigatoka disease complex on banana suggests a link between parallel evolutionary changes in Pseudocercospora fijiensis and Pseudocercospora eumusae and increased virulence on the banana host.</title>
        <authorList>
            <person name="Chang T.-C."/>
            <person name="Salvucci A."/>
            <person name="Crous P.W."/>
            <person name="Stergiopoulos I."/>
        </authorList>
    </citation>
    <scope>NUCLEOTIDE SEQUENCE [LARGE SCALE GENOMIC DNA]</scope>
    <source>
        <strain evidence="1 2">CBS 114824</strain>
    </source>
</reference>
<proteinExistence type="predicted"/>
<evidence type="ECO:0000313" key="1">
    <source>
        <dbReference type="EMBL" id="KXT01676.1"/>
    </source>
</evidence>
<keyword evidence="2" id="KW-1185">Reference proteome</keyword>
<accession>A0A139HGY2</accession>
<dbReference type="AlphaFoldDB" id="A0A139HGY2"/>
<comment type="caution">
    <text evidence="1">The sequence shown here is derived from an EMBL/GenBank/DDBJ whole genome shotgun (WGS) entry which is preliminary data.</text>
</comment>
<name>A0A139HGY2_9PEZI</name>
<protein>
    <submittedName>
        <fullName evidence="1">Uncharacterized protein</fullName>
    </submittedName>
</protein>